<dbReference type="PANTHER" id="PTHR44200">
    <property type="entry name" value="DNAJ HOMOLOG SUBFAMILY C MEMBER 7"/>
    <property type="match status" value="1"/>
</dbReference>
<feature type="compositionally biased region" description="Basic and acidic residues" evidence="1">
    <location>
        <begin position="444"/>
        <end position="454"/>
    </location>
</feature>
<evidence type="ECO:0000313" key="3">
    <source>
        <dbReference type="EMBL" id="KAG8629906.1"/>
    </source>
</evidence>
<dbReference type="EMBL" id="JAESVG020000002">
    <property type="protein sequence ID" value="KAG8629906.1"/>
    <property type="molecule type" value="Genomic_DNA"/>
</dbReference>
<dbReference type="AlphaFoldDB" id="A0A8K0L4U9"/>
<feature type="compositionally biased region" description="Basic and acidic residues" evidence="1">
    <location>
        <begin position="390"/>
        <end position="419"/>
    </location>
</feature>
<dbReference type="SMART" id="SM00271">
    <property type="entry name" value="DnaJ"/>
    <property type="match status" value="1"/>
</dbReference>
<comment type="caution">
    <text evidence="3">The sequence shown here is derived from an EMBL/GenBank/DDBJ whole genome shotgun (WGS) entry which is preliminary data.</text>
</comment>
<feature type="compositionally biased region" description="Basic and acidic residues" evidence="1">
    <location>
        <begin position="228"/>
        <end position="244"/>
    </location>
</feature>
<reference evidence="3" key="1">
    <citation type="submission" date="2021-07" db="EMBL/GenBank/DDBJ databases">
        <title>Elsinoe batatas strain:CRI-CJ2 Genome sequencing and assembly.</title>
        <authorList>
            <person name="Huang L."/>
        </authorList>
    </citation>
    <scope>NUCLEOTIDE SEQUENCE</scope>
    <source>
        <strain evidence="3">CRI-CJ2</strain>
    </source>
</reference>
<feature type="compositionally biased region" description="Basic and acidic residues" evidence="1">
    <location>
        <begin position="315"/>
        <end position="349"/>
    </location>
</feature>
<accession>A0A8K0L4U9</accession>
<proteinExistence type="predicted"/>
<evidence type="ECO:0000313" key="4">
    <source>
        <dbReference type="Proteomes" id="UP000809789"/>
    </source>
</evidence>
<dbReference type="PANTHER" id="PTHR44200:SF1">
    <property type="entry name" value="DNAJ HOMOLOG SUBFAMILY C MEMBER 7"/>
    <property type="match status" value="1"/>
</dbReference>
<evidence type="ECO:0000259" key="2">
    <source>
        <dbReference type="PROSITE" id="PS50076"/>
    </source>
</evidence>
<feature type="compositionally biased region" description="Basic residues" evidence="1">
    <location>
        <begin position="581"/>
        <end position="593"/>
    </location>
</feature>
<dbReference type="CDD" id="cd06257">
    <property type="entry name" value="DnaJ"/>
    <property type="match status" value="1"/>
</dbReference>
<evidence type="ECO:0000256" key="1">
    <source>
        <dbReference type="SAM" id="MobiDB-lite"/>
    </source>
</evidence>
<dbReference type="InterPro" id="IPR036869">
    <property type="entry name" value="J_dom_sf"/>
</dbReference>
<organism evidence="3 4">
    <name type="scientific">Elsinoe batatas</name>
    <dbReference type="NCBI Taxonomy" id="2601811"/>
    <lineage>
        <taxon>Eukaryota</taxon>
        <taxon>Fungi</taxon>
        <taxon>Dikarya</taxon>
        <taxon>Ascomycota</taxon>
        <taxon>Pezizomycotina</taxon>
        <taxon>Dothideomycetes</taxon>
        <taxon>Dothideomycetidae</taxon>
        <taxon>Myriangiales</taxon>
        <taxon>Elsinoaceae</taxon>
        <taxon>Elsinoe</taxon>
    </lineage>
</organism>
<name>A0A8K0L4U9_9PEZI</name>
<dbReference type="OrthoDB" id="10250354at2759"/>
<dbReference type="InterPro" id="IPR052758">
    <property type="entry name" value="SRC_co-chaperone"/>
</dbReference>
<sequence length="607" mass="70112">MSDDPKPDPYLALGLSKDATSQQIKATYRKLALKFHPDKVTDEALKPAAADNFHKIQTAYETLGDESKRAKHDANVRLEELQKAFQKEKEQSSRYRSAPPQQTQPVRTDIRTSAYEVPLQASRGSTYPQPRASERYETFRPRGYDSEYYDDTPASRPTSRKHSYFEVPEPKKHSKSDGEKKKHSSREAEKERTSRHDKSKKSEKEKDRKKDRESKKTYIVPDETDSEPEMKPRRYDSARETSKEYHRKKESSESDDSADDHARDMERKRSYAANYIKRPDHKLDDKGRAASLRTGWDYLRGSAPEQPRRSSARSPVREHPMRADRPRQYSDPTAFRHDMFARPPLEKHNTAPADKFTVDREREKDRDYDRERDRRTKPSSSSKQAYPDHPSLKRAETDPSAHARKPELGRGESRLRYEVNHGMPTPPISPPRDPYSFAQSTRKYVIDEDDHTREVSPGTKPTRRARSPSPPPARERERKSKTTSSRKPRTDLPEAPDARPVLPKLRTGLDGFYTDRVYDSPRSSKPMAAAPDYFTKQTKEDLLSFEVAPTSSRRRSPREETKANDDFIVYDMSPNKERKSSKSSRPKNPHRSYTHAYGSGLGRGIFA</sequence>
<dbReference type="Gene3D" id="1.10.287.110">
    <property type="entry name" value="DnaJ domain"/>
    <property type="match status" value="1"/>
</dbReference>
<gene>
    <name evidence="3" type="ORF">KVT40_001525</name>
</gene>
<dbReference type="Pfam" id="PF00226">
    <property type="entry name" value="DnaJ"/>
    <property type="match status" value="1"/>
</dbReference>
<dbReference type="Proteomes" id="UP000809789">
    <property type="component" value="Unassembled WGS sequence"/>
</dbReference>
<feature type="domain" description="J" evidence="2">
    <location>
        <begin position="8"/>
        <end position="76"/>
    </location>
</feature>
<feature type="compositionally biased region" description="Pro residues" evidence="1">
    <location>
        <begin position="424"/>
        <end position="433"/>
    </location>
</feature>
<dbReference type="InterPro" id="IPR001623">
    <property type="entry name" value="DnaJ_domain"/>
</dbReference>
<feature type="compositionally biased region" description="Basic and acidic residues" evidence="1">
    <location>
        <begin position="356"/>
        <end position="376"/>
    </location>
</feature>
<feature type="compositionally biased region" description="Basic and acidic residues" evidence="1">
    <location>
        <begin position="132"/>
        <end position="145"/>
    </location>
</feature>
<dbReference type="SUPFAM" id="SSF46565">
    <property type="entry name" value="Chaperone J-domain"/>
    <property type="match status" value="1"/>
</dbReference>
<feature type="region of interest" description="Disordered" evidence="1">
    <location>
        <begin position="85"/>
        <end position="607"/>
    </location>
</feature>
<protein>
    <recommendedName>
        <fullName evidence="2">J domain-containing protein</fullName>
    </recommendedName>
</protein>
<feature type="compositionally biased region" description="Basic and acidic residues" evidence="1">
    <location>
        <begin position="168"/>
        <end position="216"/>
    </location>
</feature>
<feature type="compositionally biased region" description="Basic and acidic residues" evidence="1">
    <location>
        <begin position="277"/>
        <end position="288"/>
    </location>
</feature>
<keyword evidence="4" id="KW-1185">Reference proteome</keyword>
<dbReference type="PRINTS" id="PR00625">
    <property type="entry name" value="JDOMAIN"/>
</dbReference>
<feature type="compositionally biased region" description="Basic and acidic residues" evidence="1">
    <location>
        <begin position="259"/>
        <end position="269"/>
    </location>
</feature>
<dbReference type="PROSITE" id="PS50076">
    <property type="entry name" value="DNAJ_2"/>
    <property type="match status" value="1"/>
</dbReference>